<evidence type="ECO:0000313" key="4">
    <source>
        <dbReference type="Proteomes" id="UP000011301"/>
    </source>
</evidence>
<feature type="transmembrane region" description="Helical" evidence="1">
    <location>
        <begin position="472"/>
        <end position="495"/>
    </location>
</feature>
<name>B0YLF6_GHVS</name>
<gene>
    <name evidence="3" type="ORF">SGHV001</name>
</gene>
<proteinExistence type="predicted"/>
<keyword evidence="1" id="KW-0812">Transmembrane</keyword>
<dbReference type="Pfam" id="PF08404">
    <property type="entry name" value="Baculo_p74_N"/>
    <property type="match status" value="1"/>
</dbReference>
<evidence type="ECO:0000256" key="1">
    <source>
        <dbReference type="SAM" id="Phobius"/>
    </source>
</evidence>
<reference evidence="3 4" key="2">
    <citation type="journal article" date="2008" name="J. Virol.">
        <title>Genome analysis of a Glossina pallidipes salivary gland hypertrophy virus reveals a novel, large, double-stranded circular DNA virus.</title>
        <authorList>
            <person name="Abd-Alla A.M."/>
            <person name="Cousserans F."/>
            <person name="Parker A.G."/>
            <person name="Jehle J.A."/>
            <person name="Parker N.J."/>
            <person name="Vlak J.M."/>
            <person name="Robinson A.S."/>
            <person name="Bergoin M."/>
        </authorList>
    </citation>
    <scope>NUCLEOTIDE SEQUENCE [LARGE SCALE GENOMIC DNA]</scope>
    <source>
        <strain evidence="4">Isolate Glossina pallidipes/Ethiopia/Seibersdorf/-</strain>
    </source>
</reference>
<reference evidence="3 4" key="1">
    <citation type="journal article" date="2007" name="J. Virol. Methods">
        <title>Development of a non-destructive PCR method for detection of the salivary gland hypertrophy virus (SGHV) in tsetse flies.</title>
        <authorList>
            <person name="Abd-Alla A."/>
            <person name="Bossin H."/>
            <person name="Cousserans F."/>
            <person name="Parker A."/>
            <person name="Bergoin M."/>
            <person name="Robinson A."/>
        </authorList>
    </citation>
    <scope>NUCLEOTIDE SEQUENCE [LARGE SCALE GENOMIC DNA]</scope>
    <source>
        <strain evidence="4">Isolate Glossina pallidipes/Ethiopia/Seibersdorf/-</strain>
    </source>
</reference>
<dbReference type="EMBL" id="EF568108">
    <property type="protein sequence ID" value="ABQ08775.1"/>
    <property type="molecule type" value="Genomic_DNA"/>
</dbReference>
<organism evidence="3 4">
    <name type="scientific">Glossina hytrovirus (isolate Glossina pallidipes/Ethiopia/Seibersdorf/-)</name>
    <name type="common">GHV</name>
    <dbReference type="NCBI Taxonomy" id="379529"/>
    <lineage>
        <taxon>Viruses</taxon>
        <taxon>Viruses incertae sedis</taxon>
        <taxon>Naldaviricetes</taxon>
        <taxon>Lefavirales</taxon>
        <taxon>Hytrosaviridae</taxon>
        <taxon>Glossinavirus</taxon>
        <taxon>Glossinavirus glopallidipedis</taxon>
    </lineage>
</organism>
<keyword evidence="1" id="KW-0472">Membrane</keyword>
<dbReference type="GO" id="GO:0019058">
    <property type="term" value="P:viral life cycle"/>
    <property type="evidence" value="ECO:0007669"/>
    <property type="project" value="InterPro"/>
</dbReference>
<accession>B0YLF6</accession>
<dbReference type="OrthoDB" id="20332at10239"/>
<evidence type="ECO:0000313" key="3">
    <source>
        <dbReference type="EMBL" id="ABQ08775.1"/>
    </source>
</evidence>
<dbReference type="KEGG" id="vg:5950879"/>
<organismHost>
    <name type="scientific">Glossina</name>
    <name type="common">tsetse flies</name>
    <dbReference type="NCBI Taxonomy" id="7393"/>
</organismHost>
<dbReference type="InterPro" id="IPR007663">
    <property type="entry name" value="Baculo_p74"/>
</dbReference>
<protein>
    <submittedName>
        <fullName evidence="3">p74 protein-like protein</fullName>
    </submittedName>
</protein>
<dbReference type="GeneID" id="5950879"/>
<dbReference type="Proteomes" id="UP000011301">
    <property type="component" value="Segment"/>
</dbReference>
<keyword evidence="4" id="KW-1185">Reference proteome</keyword>
<dbReference type="RefSeq" id="YP_001686949.1">
    <property type="nucleotide sequence ID" value="NC_010356.1"/>
</dbReference>
<feature type="domain" description="Baculoviridae p74 N-terminal" evidence="2">
    <location>
        <begin position="7"/>
        <end position="269"/>
    </location>
</feature>
<sequence length="696" mass="81400">MFNPPTIINYVSADRYAFERHKLLMYNYFLKYRPEIMSHVYVEIMYNGDFRDNRWIEKDRCIYVAIRGTRKFCEQCRCQINYPRGNYCQEKDMPRTFKSGNSDVDACQMACYNLYEHSKDEDGVYHRAPYTHFSEKQNCCLYEYDQILGVGLDDYNRTDEHPTPRVDTIGTGFDINFNERYTDNLGNETFRFRLNKYYCDDFKMQFAQTKCKESIGQTISSYLLSETLYKAVQYGVRWVETGVGIHDVQKVNLPPVENDIAIKTYEDWINNINSEAFFIDPNVCLHELGITAGERHLIFTTEYGWPGRLIEPLLVYKSVSDGNVIQIDYEEVNTGRLDQFKYDTRSGRRLQDEFEVMGAYEYLNKNSVQRFLDANSEEPTTSDEVKQTFIDFFANFAQAIFSTDMVINVTADLLTNMILKLSESVAMLSEKFATDMITSTMIIIMKRGIASEMAPVLLHTSIQFIKMVSKTMISAIKATSVILDVIALVDFFLMFTDIFSINRLTDDGTLEAYSMMDIEKKIENFGYGTVEFNPLFFIQTCQMFELDKNWTRTPIQLNKLRCMNTEQTQPYKYMLRVEEIADLNDAINLMLWTAEYILALEENSNGLPINWSEENKIASIDDKEQFFSIDVNLVLSEFQRYDEYTRNIIWRYKFGKIVIPILFVTLIISFFINIFLVIIVFILIIITSAFFVFYTS</sequence>
<feature type="transmembrane region" description="Helical" evidence="1">
    <location>
        <begin position="661"/>
        <end position="694"/>
    </location>
</feature>
<dbReference type="Pfam" id="PF04583">
    <property type="entry name" value="Baculo_p74"/>
    <property type="match status" value="1"/>
</dbReference>
<keyword evidence="1" id="KW-1133">Transmembrane helix</keyword>
<dbReference type="InterPro" id="IPR013613">
    <property type="entry name" value="Baculo_p74_N"/>
</dbReference>
<evidence type="ECO:0000259" key="2">
    <source>
        <dbReference type="Pfam" id="PF08404"/>
    </source>
</evidence>